<dbReference type="EMBL" id="AP027151">
    <property type="protein sequence ID" value="BDV41087.1"/>
    <property type="molecule type" value="Genomic_DNA"/>
</dbReference>
<dbReference type="InterPro" id="IPR050834">
    <property type="entry name" value="Glycosyltransf_2"/>
</dbReference>
<keyword evidence="2" id="KW-0328">Glycosyltransferase</keyword>
<name>A0ABM8EFD1_9BACT</name>
<evidence type="ECO:0000256" key="1">
    <source>
        <dbReference type="ARBA" id="ARBA00006739"/>
    </source>
</evidence>
<feature type="domain" description="Glycosyltransferase 2-like" evidence="4">
    <location>
        <begin position="7"/>
        <end position="167"/>
    </location>
</feature>
<dbReference type="InterPro" id="IPR001173">
    <property type="entry name" value="Glyco_trans_2-like"/>
</dbReference>
<dbReference type="Pfam" id="PF00535">
    <property type="entry name" value="Glycos_transf_2"/>
    <property type="match status" value="1"/>
</dbReference>
<dbReference type="PANTHER" id="PTHR43685">
    <property type="entry name" value="GLYCOSYLTRANSFERASE"/>
    <property type="match status" value="1"/>
</dbReference>
<sequence>MKQPKISVLMPLRNEAKHLPLALTSLFRQTETDWELVAVDDGSHDGTEGLLRAAAGLDPRIRVTRNRGEGLVAALNHGLALCRGGLVARMDGDDVSHPWRFARQLACLEGHPELGLLACNFRHFPRREVGLGMQHYESWQNGLLTHEAIMRDLYVESPFVHPSVMVRQQVLVAAGGYRERGWPEDYDLWLRLAAAGVRFARLPEVLFFWREHPRRYTRTAKQCSAQAFRACKAHHLRHGFLAGVNAVTLAGAGAEGRAWRQVLAAEGVAVERWLDVDPRKIGRELHGAPVVSPEQVRRDGRKILVTVGTRGARAALRQWAARVGLAEGRDYLCVT</sequence>
<evidence type="ECO:0000313" key="6">
    <source>
        <dbReference type="Proteomes" id="UP001317705"/>
    </source>
</evidence>
<protein>
    <submittedName>
        <fullName evidence="5">Glycosyl transferase</fullName>
    </submittedName>
</protein>
<keyword evidence="3 5" id="KW-0808">Transferase</keyword>
<dbReference type="Gene3D" id="3.90.550.10">
    <property type="entry name" value="Spore Coat Polysaccharide Biosynthesis Protein SpsA, Chain A"/>
    <property type="match status" value="1"/>
</dbReference>
<organism evidence="5 6">
    <name type="scientific">Geotalea uraniireducens</name>
    <dbReference type="NCBI Taxonomy" id="351604"/>
    <lineage>
        <taxon>Bacteria</taxon>
        <taxon>Pseudomonadati</taxon>
        <taxon>Thermodesulfobacteriota</taxon>
        <taxon>Desulfuromonadia</taxon>
        <taxon>Geobacterales</taxon>
        <taxon>Geobacteraceae</taxon>
        <taxon>Geotalea</taxon>
    </lineage>
</organism>
<evidence type="ECO:0000313" key="5">
    <source>
        <dbReference type="EMBL" id="BDV41087.1"/>
    </source>
</evidence>
<accession>A0ABM8EFD1</accession>
<evidence type="ECO:0000256" key="2">
    <source>
        <dbReference type="ARBA" id="ARBA00022676"/>
    </source>
</evidence>
<dbReference type="SUPFAM" id="SSF53448">
    <property type="entry name" value="Nucleotide-diphospho-sugar transferases"/>
    <property type="match status" value="1"/>
</dbReference>
<dbReference type="PANTHER" id="PTHR43685:SF5">
    <property type="entry name" value="GLYCOSYLTRANSFERASE EPSE-RELATED"/>
    <property type="match status" value="1"/>
</dbReference>
<gene>
    <name evidence="5" type="ORF">GURASL_00100</name>
</gene>
<proteinExistence type="inferred from homology"/>
<keyword evidence="6" id="KW-1185">Reference proteome</keyword>
<evidence type="ECO:0000256" key="3">
    <source>
        <dbReference type="ARBA" id="ARBA00022679"/>
    </source>
</evidence>
<evidence type="ECO:0000259" key="4">
    <source>
        <dbReference type="Pfam" id="PF00535"/>
    </source>
</evidence>
<dbReference type="InterPro" id="IPR029044">
    <property type="entry name" value="Nucleotide-diphossugar_trans"/>
</dbReference>
<dbReference type="Proteomes" id="UP001317705">
    <property type="component" value="Chromosome"/>
</dbReference>
<dbReference type="RefSeq" id="WP_282001037.1">
    <property type="nucleotide sequence ID" value="NZ_AP027151.1"/>
</dbReference>
<dbReference type="GO" id="GO:0016740">
    <property type="term" value="F:transferase activity"/>
    <property type="evidence" value="ECO:0007669"/>
    <property type="project" value="UniProtKB-KW"/>
</dbReference>
<reference evidence="5 6" key="1">
    <citation type="submission" date="2022-12" db="EMBL/GenBank/DDBJ databases">
        <title>Polyphasic characterization of Geotalea uranireducens NIT-SL11 newly isolated from a complex of sewage sludge and microbially reduced graphene oxide.</title>
        <authorList>
            <person name="Xie L."/>
            <person name="Yoshida N."/>
            <person name="Meng L."/>
        </authorList>
    </citation>
    <scope>NUCLEOTIDE SEQUENCE [LARGE SCALE GENOMIC DNA]</scope>
    <source>
        <strain evidence="5 6">NIT-SL11</strain>
    </source>
</reference>
<comment type="similarity">
    <text evidence="1">Belongs to the glycosyltransferase 2 family.</text>
</comment>